<dbReference type="SUPFAM" id="SSF51556">
    <property type="entry name" value="Metallo-dependent hydrolases"/>
    <property type="match status" value="1"/>
</dbReference>
<proteinExistence type="predicted"/>
<gene>
    <name evidence="2" type="ORF">SAMN05421741_10374</name>
</gene>
<evidence type="ECO:0000313" key="3">
    <source>
        <dbReference type="Proteomes" id="UP000199036"/>
    </source>
</evidence>
<dbReference type="PANTHER" id="PTHR43135">
    <property type="entry name" value="ALPHA-D-RIBOSE 1-METHYLPHOSPHONATE 5-TRIPHOSPHATE DIPHOSPHATASE"/>
    <property type="match status" value="1"/>
</dbReference>
<dbReference type="Pfam" id="PF01979">
    <property type="entry name" value="Amidohydro_1"/>
    <property type="match status" value="1"/>
</dbReference>
<dbReference type="AlphaFoldDB" id="A0A1I4XP66"/>
<dbReference type="InterPro" id="IPR051781">
    <property type="entry name" value="Metallo-dep_Hydrolase"/>
</dbReference>
<feature type="domain" description="Amidohydrolase-related" evidence="1">
    <location>
        <begin position="84"/>
        <end position="438"/>
    </location>
</feature>
<organism evidence="2 3">
    <name type="scientific">Paenimyroides ummariense</name>
    <dbReference type="NCBI Taxonomy" id="913024"/>
    <lineage>
        <taxon>Bacteria</taxon>
        <taxon>Pseudomonadati</taxon>
        <taxon>Bacteroidota</taxon>
        <taxon>Flavobacteriia</taxon>
        <taxon>Flavobacteriales</taxon>
        <taxon>Flavobacteriaceae</taxon>
        <taxon>Paenimyroides</taxon>
    </lineage>
</organism>
<dbReference type="GO" id="GO:0016810">
    <property type="term" value="F:hydrolase activity, acting on carbon-nitrogen (but not peptide) bonds"/>
    <property type="evidence" value="ECO:0007669"/>
    <property type="project" value="InterPro"/>
</dbReference>
<dbReference type="Proteomes" id="UP000199036">
    <property type="component" value="Unassembled WGS sequence"/>
</dbReference>
<dbReference type="Gene3D" id="3.30.110.90">
    <property type="entry name" value="Amidohydrolase"/>
    <property type="match status" value="1"/>
</dbReference>
<dbReference type="PANTHER" id="PTHR43135:SF3">
    <property type="entry name" value="ALPHA-D-RIBOSE 1-METHYLPHOSPHONATE 5-TRIPHOSPHATE DIPHOSPHATASE"/>
    <property type="match status" value="1"/>
</dbReference>
<dbReference type="SUPFAM" id="SSF51338">
    <property type="entry name" value="Composite domain of metallo-dependent hydrolases"/>
    <property type="match status" value="1"/>
</dbReference>
<name>A0A1I4XP66_9FLAO</name>
<dbReference type="RefSeq" id="WP_091519060.1">
    <property type="nucleotide sequence ID" value="NZ_FOVI01000003.1"/>
</dbReference>
<dbReference type="STRING" id="913024.SAMN05421741_10374"/>
<accession>A0A1I4XP66</accession>
<protein>
    <submittedName>
        <fullName evidence="2">Imidazolonepropionase</fullName>
    </submittedName>
</protein>
<keyword evidence="3" id="KW-1185">Reference proteome</keyword>
<dbReference type="InterPro" id="IPR006680">
    <property type="entry name" value="Amidohydro-rel"/>
</dbReference>
<sequence length="471" mass="52645">MKNYFLGKHLVFVYILIIGLNCYSQKSNQQSLPIVIKNVNIITMTSPNKIIENANLVVENGRIKSINGDLPKKAKIINGKKKWLIPGLIDIHVHLPTDFSLNPKITTQKPDIIFDVQDLMTPFIANGVTTILNLNANIQSFYQRKQIENGKITGPRMALAALIDGGNGSGKKANTPEEGKQTVRIAKDDGYEFIKLYSGLNIETYKAIIDEANKQGMKTVGHIPNVFQNEIEKAFIPHFNLVAHAEEFSKSAKKFDYQEALNFAKIAKENNTWVSPTLTAMDWIANQTSSLTRLKASKTIQFTHPLLQSKWLNANSYNKKSSPERIAYFNQLAAFQILLVKAFKELNVPILAGTDAGVSGVVSGFSLHDELELLVHAGLSPEEALSSATRLNAIWLGMDNKIGTIEENKLADFVLLDENPMVKIENTRKINGIIINGAWFDKNSLDKMLLDLSTKNTKSRDEFDWNTLMNK</sequence>
<dbReference type="Gene3D" id="1.20.58.520">
    <property type="entry name" value="Amidohydrolase"/>
    <property type="match status" value="1"/>
</dbReference>
<dbReference type="InterPro" id="IPR032466">
    <property type="entry name" value="Metal_Hydrolase"/>
</dbReference>
<dbReference type="InterPro" id="IPR011059">
    <property type="entry name" value="Metal-dep_hydrolase_composite"/>
</dbReference>
<dbReference type="EMBL" id="FOVI01000003">
    <property type="protein sequence ID" value="SFN27607.1"/>
    <property type="molecule type" value="Genomic_DNA"/>
</dbReference>
<dbReference type="Gene3D" id="2.30.40.10">
    <property type="entry name" value="Urease, subunit C, domain 1"/>
    <property type="match status" value="1"/>
</dbReference>
<dbReference type="Gene3D" id="3.40.50.10910">
    <property type="entry name" value="Amidohydrolase"/>
    <property type="match status" value="1"/>
</dbReference>
<dbReference type="OrthoDB" id="9815657at2"/>
<evidence type="ECO:0000313" key="2">
    <source>
        <dbReference type="EMBL" id="SFN27607.1"/>
    </source>
</evidence>
<reference evidence="3" key="1">
    <citation type="submission" date="2016-10" db="EMBL/GenBank/DDBJ databases">
        <authorList>
            <person name="Varghese N."/>
            <person name="Submissions S."/>
        </authorList>
    </citation>
    <scope>NUCLEOTIDE SEQUENCE [LARGE SCALE GENOMIC DNA]</scope>
    <source>
        <strain evidence="3">DS-12</strain>
    </source>
</reference>
<evidence type="ECO:0000259" key="1">
    <source>
        <dbReference type="Pfam" id="PF01979"/>
    </source>
</evidence>